<feature type="chain" id="PRO_5040905774" evidence="4">
    <location>
        <begin position="22"/>
        <end position="630"/>
    </location>
</feature>
<dbReference type="GO" id="GO:0020037">
    <property type="term" value="F:heme binding"/>
    <property type="evidence" value="ECO:0007669"/>
    <property type="project" value="InterPro"/>
</dbReference>
<dbReference type="PANTHER" id="PTHR11475">
    <property type="entry name" value="OXIDASE/PEROXIDASE"/>
    <property type="match status" value="1"/>
</dbReference>
<dbReference type="PRINTS" id="PR00457">
    <property type="entry name" value="ANPEROXIDASE"/>
</dbReference>
<comment type="caution">
    <text evidence="5">The sequence shown here is derived from an EMBL/GenBank/DDBJ whole genome shotgun (WGS) entry which is preliminary data.</text>
</comment>
<evidence type="ECO:0000256" key="2">
    <source>
        <dbReference type="ARBA" id="ARBA00022525"/>
    </source>
</evidence>
<proteinExistence type="predicted"/>
<evidence type="ECO:0000256" key="4">
    <source>
        <dbReference type="SAM" id="SignalP"/>
    </source>
</evidence>
<keyword evidence="4" id="KW-0732">Signal</keyword>
<gene>
    <name evidence="5" type="ORF">NG895_24855</name>
</gene>
<dbReference type="EMBL" id="JAMXLR010000089">
    <property type="protein sequence ID" value="MCO6047141.1"/>
    <property type="molecule type" value="Genomic_DNA"/>
</dbReference>
<dbReference type="Gene3D" id="1.10.640.10">
    <property type="entry name" value="Haem peroxidase domain superfamily, animal type"/>
    <property type="match status" value="1"/>
</dbReference>
<dbReference type="PROSITE" id="PS50292">
    <property type="entry name" value="PEROXIDASE_3"/>
    <property type="match status" value="1"/>
</dbReference>
<keyword evidence="6" id="KW-1185">Reference proteome</keyword>
<protein>
    <submittedName>
        <fullName evidence="5">Peroxidase</fullName>
    </submittedName>
</protein>
<accession>A0A9X2JIS4</accession>
<sequence>MIKALSQATLALVLVAGSAQAQYRTYDGTNNNLGFPDRGAAGTGMIRFGYSARFLDGQGNMIGDEQRANARDISNAVFAQTQSVKSVRGLSDMAWAWGQFVTHDLEMVMTDDGPEVNGEAPIAINDAGDPLGPAPIPFVRANWEGTGGRSPRTPVNNVTSYLDASLVYGNDADRAAALRAAGGKLAMGANNLLPKNTAGLEVENHGPLPSTDMYLAGDIRANENPLLTSLQTVFAREHNRLVDAIATADPQLDDEGRFQLARKLVGAEIQAITYNEFLPALIGDGPTTPRASDHAYSSSSTAAITNAFAHAAFRLGHSQVSSNLQVRDAEGNATDLPLRNAFYNPTLIDGDPGLIDGLLRGAAAQRAEEIDTLMVDDLRTSLFGPPGAGGMDLAAINIQRGRDAGLPDYLDLRRNHGQPSLSNFAGITHDTELAAALADLYSNNILNVDAWVGGLAEDHVPGASVGNFFKAVIDSQFARLRDGDRFFYTGDVAGLYQDGALAPDIAAIVDLDTLTLADVIQSNTDVTGLQDNVFYVPGFVELNEGDFNNDGKVDLADYTTWRNHLGNGMNQDAYELWKANFGLVLGEVPGVPSGGPRRLAVPEPSSVVTACLLAGVAAIFSRSSVSISEQ</sequence>
<dbReference type="Pfam" id="PF03098">
    <property type="entry name" value="An_peroxidase"/>
    <property type="match status" value="1"/>
</dbReference>
<evidence type="ECO:0000313" key="6">
    <source>
        <dbReference type="Proteomes" id="UP001155241"/>
    </source>
</evidence>
<dbReference type="GO" id="GO:0004601">
    <property type="term" value="F:peroxidase activity"/>
    <property type="evidence" value="ECO:0007669"/>
    <property type="project" value="UniProtKB-KW"/>
</dbReference>
<keyword evidence="3" id="KW-0325">Glycoprotein</keyword>
<dbReference type="PROSITE" id="PS00018">
    <property type="entry name" value="EF_HAND_1"/>
    <property type="match status" value="1"/>
</dbReference>
<dbReference type="InterPro" id="IPR019791">
    <property type="entry name" value="Haem_peroxidase_animal"/>
</dbReference>
<dbReference type="InterPro" id="IPR010255">
    <property type="entry name" value="Haem_peroxidase_sf"/>
</dbReference>
<keyword evidence="5" id="KW-0575">Peroxidase</keyword>
<dbReference type="GO" id="GO:0006979">
    <property type="term" value="P:response to oxidative stress"/>
    <property type="evidence" value="ECO:0007669"/>
    <property type="project" value="InterPro"/>
</dbReference>
<dbReference type="InterPro" id="IPR037120">
    <property type="entry name" value="Haem_peroxidase_sf_animal"/>
</dbReference>
<keyword evidence="5" id="KW-0560">Oxidoreductase</keyword>
<dbReference type="GO" id="GO:0005576">
    <property type="term" value="C:extracellular region"/>
    <property type="evidence" value="ECO:0007669"/>
    <property type="project" value="UniProtKB-SubCell"/>
</dbReference>
<evidence type="ECO:0000313" key="5">
    <source>
        <dbReference type="EMBL" id="MCO6047141.1"/>
    </source>
</evidence>
<keyword evidence="2" id="KW-0964">Secreted</keyword>
<dbReference type="PANTHER" id="PTHR11475:SF4">
    <property type="entry name" value="CHORION PEROXIDASE"/>
    <property type="match status" value="1"/>
</dbReference>
<feature type="signal peptide" evidence="4">
    <location>
        <begin position="1"/>
        <end position="21"/>
    </location>
</feature>
<reference evidence="5" key="1">
    <citation type="submission" date="2022-06" db="EMBL/GenBank/DDBJ databases">
        <title>Aeoliella straminimaris, a novel planctomycete from sediments.</title>
        <authorList>
            <person name="Vitorino I.R."/>
            <person name="Lage O.M."/>
        </authorList>
    </citation>
    <scope>NUCLEOTIDE SEQUENCE</scope>
    <source>
        <strain evidence="5">ICT_H6.2</strain>
    </source>
</reference>
<dbReference type="Proteomes" id="UP001155241">
    <property type="component" value="Unassembled WGS sequence"/>
</dbReference>
<dbReference type="InterPro" id="IPR018247">
    <property type="entry name" value="EF_Hand_1_Ca_BS"/>
</dbReference>
<dbReference type="AlphaFoldDB" id="A0A9X2JIS4"/>
<dbReference type="RefSeq" id="WP_252855254.1">
    <property type="nucleotide sequence ID" value="NZ_JAMXLR010000089.1"/>
</dbReference>
<name>A0A9X2JIS4_9BACT</name>
<evidence type="ECO:0000256" key="1">
    <source>
        <dbReference type="ARBA" id="ARBA00004613"/>
    </source>
</evidence>
<evidence type="ECO:0000256" key="3">
    <source>
        <dbReference type="ARBA" id="ARBA00023180"/>
    </source>
</evidence>
<comment type="subcellular location">
    <subcellularLocation>
        <location evidence="1">Secreted</location>
    </subcellularLocation>
</comment>
<organism evidence="5 6">
    <name type="scientific">Aeoliella straminimaris</name>
    <dbReference type="NCBI Taxonomy" id="2954799"/>
    <lineage>
        <taxon>Bacteria</taxon>
        <taxon>Pseudomonadati</taxon>
        <taxon>Planctomycetota</taxon>
        <taxon>Planctomycetia</taxon>
        <taxon>Pirellulales</taxon>
        <taxon>Lacipirellulaceae</taxon>
        <taxon>Aeoliella</taxon>
    </lineage>
</organism>
<dbReference type="SUPFAM" id="SSF48113">
    <property type="entry name" value="Heme-dependent peroxidases"/>
    <property type="match status" value="1"/>
</dbReference>